<protein>
    <submittedName>
        <fullName evidence="2">Uncharacterized protein</fullName>
    </submittedName>
</protein>
<comment type="caution">
    <text evidence="2">The sequence shown here is derived from an EMBL/GenBank/DDBJ whole genome shotgun (WGS) entry which is preliminary data.</text>
</comment>
<evidence type="ECO:0000256" key="1">
    <source>
        <dbReference type="SAM" id="MobiDB-lite"/>
    </source>
</evidence>
<proteinExistence type="predicted"/>
<name>A0ABP3G1T9_9ACTN</name>
<sequence length="151" mass="16059">MLGFISRWFARVRAPFVPGTPGRDQRAGDATPVAPSVSTPGPPSAYRSSPPQSATDETYLWVTAHGIDLKPRHQPPAPQEAPVVGTFVVDTVSGGSGRVTAVDGNGMVSIQHPNGHAWRACTVRPADRVERLNLLAADAVAAQRTIQWSDD</sequence>
<reference evidence="3" key="1">
    <citation type="journal article" date="2019" name="Int. J. Syst. Evol. Microbiol.">
        <title>The Global Catalogue of Microorganisms (GCM) 10K type strain sequencing project: providing services to taxonomists for standard genome sequencing and annotation.</title>
        <authorList>
            <consortium name="The Broad Institute Genomics Platform"/>
            <consortium name="The Broad Institute Genome Sequencing Center for Infectious Disease"/>
            <person name="Wu L."/>
            <person name="Ma J."/>
        </authorList>
    </citation>
    <scope>NUCLEOTIDE SEQUENCE [LARGE SCALE GENOMIC DNA]</scope>
    <source>
        <strain evidence="3">JCM 4565</strain>
    </source>
</reference>
<evidence type="ECO:0000313" key="2">
    <source>
        <dbReference type="EMBL" id="GAA0332346.1"/>
    </source>
</evidence>
<organism evidence="2 3">
    <name type="scientific">Streptomyces blastmyceticus</name>
    <dbReference type="NCBI Taxonomy" id="68180"/>
    <lineage>
        <taxon>Bacteria</taxon>
        <taxon>Bacillati</taxon>
        <taxon>Actinomycetota</taxon>
        <taxon>Actinomycetes</taxon>
        <taxon>Kitasatosporales</taxon>
        <taxon>Streptomycetaceae</taxon>
        <taxon>Streptomyces</taxon>
    </lineage>
</organism>
<dbReference type="Proteomes" id="UP001500063">
    <property type="component" value="Unassembled WGS sequence"/>
</dbReference>
<keyword evidence="3" id="KW-1185">Reference proteome</keyword>
<gene>
    <name evidence="2" type="ORF">GCM10010319_05370</name>
</gene>
<dbReference type="EMBL" id="BAAABW010000002">
    <property type="protein sequence ID" value="GAA0332346.1"/>
    <property type="molecule type" value="Genomic_DNA"/>
</dbReference>
<accession>A0ABP3G1T9</accession>
<feature type="region of interest" description="Disordered" evidence="1">
    <location>
        <begin position="15"/>
        <end position="54"/>
    </location>
</feature>
<evidence type="ECO:0000313" key="3">
    <source>
        <dbReference type="Proteomes" id="UP001500063"/>
    </source>
</evidence>